<gene>
    <name evidence="1" type="ORF">LEP1GSC125_2336</name>
</gene>
<evidence type="ECO:0000313" key="2">
    <source>
        <dbReference type="Proteomes" id="UP000001343"/>
    </source>
</evidence>
<evidence type="ECO:0000313" key="1">
    <source>
        <dbReference type="EMBL" id="EKR98887.1"/>
    </source>
</evidence>
<dbReference type="AlphaFoldDB" id="A0AA87MNE9"/>
<dbReference type="EMBL" id="AKWM02000065">
    <property type="protein sequence ID" value="EKR98887.1"/>
    <property type="molecule type" value="Genomic_DNA"/>
</dbReference>
<dbReference type="Proteomes" id="UP000001343">
    <property type="component" value="Unassembled WGS sequence"/>
</dbReference>
<protein>
    <submittedName>
        <fullName evidence="1">Uncharacterized protein</fullName>
    </submittedName>
</protein>
<reference evidence="1 2" key="1">
    <citation type="journal article" date="2014" name="Int. J. Syst. Evol. Microbiol.">
        <title>Leptospira mayottensis sp. nov., a pathogenic species of the genus Leptospira isolated from humans.</title>
        <authorList>
            <person name="Bourhy P."/>
            <person name="Collet L."/>
            <person name="Brisse S."/>
            <person name="Picardeau M."/>
        </authorList>
    </citation>
    <scope>NUCLEOTIDE SEQUENCE [LARGE SCALE GENOMIC DNA]</scope>
    <source>
        <strain evidence="1 2">200901122</strain>
    </source>
</reference>
<comment type="caution">
    <text evidence="1">The sequence shown here is derived from an EMBL/GenBank/DDBJ whole genome shotgun (WGS) entry which is preliminary data.</text>
</comment>
<sequence>MTSEVSNQKASYETTRSRKFQSELFVSHTRRKRIGGKGADKLFLSILKGRKKLQKLSFGSKTTECPKHI</sequence>
<proteinExistence type="predicted"/>
<name>A0AA87MNE9_9LEPT</name>
<accession>A0AA87MNE9</accession>
<organism evidence="1 2">
    <name type="scientific">Leptospira mayottensis 200901122</name>
    <dbReference type="NCBI Taxonomy" id="1193010"/>
    <lineage>
        <taxon>Bacteria</taxon>
        <taxon>Pseudomonadati</taxon>
        <taxon>Spirochaetota</taxon>
        <taxon>Spirochaetia</taxon>
        <taxon>Leptospirales</taxon>
        <taxon>Leptospiraceae</taxon>
        <taxon>Leptospira</taxon>
    </lineage>
</organism>